<reference evidence="7 8" key="1">
    <citation type="submission" date="2018-11" db="EMBL/GenBank/DDBJ databases">
        <title>Whole genome sequence of Streptomyces chrestomyceticus NBRC 13444(T).</title>
        <authorList>
            <person name="Komaki H."/>
            <person name="Tamura T."/>
        </authorList>
    </citation>
    <scope>NUCLEOTIDE SEQUENCE [LARGE SCALE GENOMIC DNA]</scope>
    <source>
        <strain evidence="7 8">NBRC 13444</strain>
    </source>
</reference>
<evidence type="ECO:0000256" key="3">
    <source>
        <dbReference type="ARBA" id="ARBA00022842"/>
    </source>
</evidence>
<name>A0A7U9Q215_9ACTN</name>
<dbReference type="PIRSF" id="PIRSF015582">
    <property type="entry name" value="Cit_lyase_B"/>
    <property type="match status" value="1"/>
</dbReference>
<dbReference type="InterPro" id="IPR015813">
    <property type="entry name" value="Pyrv/PenolPyrv_kinase-like_dom"/>
</dbReference>
<dbReference type="GO" id="GO:0000287">
    <property type="term" value="F:magnesium ion binding"/>
    <property type="evidence" value="ECO:0007669"/>
    <property type="project" value="TreeGrafter"/>
</dbReference>
<gene>
    <name evidence="7" type="ORF">OEIGOIKO_08080</name>
</gene>
<dbReference type="PANTHER" id="PTHR32308">
    <property type="entry name" value="LYASE BETA SUBUNIT, PUTATIVE (AFU_ORTHOLOGUE AFUA_4G13030)-RELATED"/>
    <property type="match status" value="1"/>
</dbReference>
<evidence type="ECO:0000313" key="8">
    <source>
        <dbReference type="Proteomes" id="UP000287830"/>
    </source>
</evidence>
<evidence type="ECO:0000256" key="4">
    <source>
        <dbReference type="PIRSR" id="PIRSR015582-1"/>
    </source>
</evidence>
<dbReference type="InterPro" id="IPR040442">
    <property type="entry name" value="Pyrv_kinase-like_dom_sf"/>
</dbReference>
<dbReference type="OrthoDB" id="4322898at2"/>
<dbReference type="GO" id="GO:0006107">
    <property type="term" value="P:oxaloacetate metabolic process"/>
    <property type="evidence" value="ECO:0007669"/>
    <property type="project" value="TreeGrafter"/>
</dbReference>
<keyword evidence="2 5" id="KW-0479">Metal-binding</keyword>
<dbReference type="AlphaFoldDB" id="A0A7U9Q215"/>
<feature type="binding site" evidence="5">
    <location>
        <position position="147"/>
    </location>
    <ligand>
        <name>Mg(2+)</name>
        <dbReference type="ChEBI" id="CHEBI:18420"/>
    </ligand>
</feature>
<proteinExistence type="predicted"/>
<dbReference type="Proteomes" id="UP000287830">
    <property type="component" value="Unassembled WGS sequence"/>
</dbReference>
<feature type="binding site" evidence="5">
    <location>
        <position position="121"/>
    </location>
    <ligand>
        <name>Mg(2+)</name>
        <dbReference type="ChEBI" id="CHEBI:18420"/>
    </ligand>
</feature>
<dbReference type="GO" id="GO:0016829">
    <property type="term" value="F:lyase activity"/>
    <property type="evidence" value="ECO:0007669"/>
    <property type="project" value="UniProtKB-KW"/>
</dbReference>
<evidence type="ECO:0000256" key="2">
    <source>
        <dbReference type="ARBA" id="ARBA00022723"/>
    </source>
</evidence>
<dbReference type="Gene3D" id="3.20.20.60">
    <property type="entry name" value="Phosphoenolpyruvate-binding domains"/>
    <property type="match status" value="1"/>
</dbReference>
<dbReference type="InterPro" id="IPR005000">
    <property type="entry name" value="Aldolase/citrate-lyase_domain"/>
</dbReference>
<protein>
    <submittedName>
        <fullName evidence="7">CoA ester lyase</fullName>
    </submittedName>
</protein>
<feature type="binding site" evidence="4">
    <location>
        <position position="121"/>
    </location>
    <ligand>
        <name>substrate</name>
    </ligand>
</feature>
<dbReference type="GeneID" id="95626694"/>
<dbReference type="InterPro" id="IPR011206">
    <property type="entry name" value="Citrate_lyase_beta/mcl1/mcl2"/>
</dbReference>
<evidence type="ECO:0000256" key="1">
    <source>
        <dbReference type="ARBA" id="ARBA00001946"/>
    </source>
</evidence>
<keyword evidence="7" id="KW-0456">Lyase</keyword>
<feature type="binding site" evidence="4">
    <location>
        <position position="69"/>
    </location>
    <ligand>
        <name>substrate</name>
    </ligand>
</feature>
<evidence type="ECO:0000259" key="6">
    <source>
        <dbReference type="Pfam" id="PF03328"/>
    </source>
</evidence>
<dbReference type="Pfam" id="PF03328">
    <property type="entry name" value="HpcH_HpaI"/>
    <property type="match status" value="1"/>
</dbReference>
<organism evidence="7 8">
    <name type="scientific">Streptomyces chrestomyceticus JCM 4735</name>
    <dbReference type="NCBI Taxonomy" id="1306181"/>
    <lineage>
        <taxon>Bacteria</taxon>
        <taxon>Bacillati</taxon>
        <taxon>Actinomycetota</taxon>
        <taxon>Actinomycetes</taxon>
        <taxon>Kitasatosporales</taxon>
        <taxon>Streptomycetaceae</taxon>
        <taxon>Streptomyces</taxon>
    </lineage>
</organism>
<comment type="caution">
    <text evidence="7">The sequence shown here is derived from an EMBL/GenBank/DDBJ whole genome shotgun (WGS) entry which is preliminary data.</text>
</comment>
<dbReference type="EMBL" id="BHZC01000001">
    <property type="protein sequence ID" value="GCD40223.1"/>
    <property type="molecule type" value="Genomic_DNA"/>
</dbReference>
<comment type="cofactor">
    <cofactor evidence="1">
        <name>Mg(2+)</name>
        <dbReference type="ChEBI" id="CHEBI:18420"/>
    </cofactor>
</comment>
<feature type="domain" description="HpcH/HpaI aldolase/citrate lyase" evidence="6">
    <location>
        <begin position="12"/>
        <end position="215"/>
    </location>
</feature>
<evidence type="ECO:0000313" key="7">
    <source>
        <dbReference type="EMBL" id="GCD40223.1"/>
    </source>
</evidence>
<dbReference type="SUPFAM" id="SSF51621">
    <property type="entry name" value="Phosphoenolpyruvate/pyruvate domain"/>
    <property type="match status" value="1"/>
</dbReference>
<evidence type="ECO:0000256" key="5">
    <source>
        <dbReference type="PIRSR" id="PIRSR015582-2"/>
    </source>
</evidence>
<accession>A0A7U9Q215</accession>
<dbReference type="RefSeq" id="WP_125048960.1">
    <property type="nucleotide sequence ID" value="NZ_BHZC01000001.1"/>
</dbReference>
<keyword evidence="3 5" id="KW-0460">Magnesium</keyword>
<dbReference type="PANTHER" id="PTHR32308:SF10">
    <property type="entry name" value="CITRATE LYASE SUBUNIT BETA"/>
    <property type="match status" value="1"/>
</dbReference>
<sequence>MSLSVSRLEAARSLLFVPGDRPERFDKAVASGADVVIVDLEDAVAAADKERARAQVAAWLAAGNSAMVRINAPGTSWSDEDSAMAAACGAPVMVPKAADPAVLADFARRTGGKCPVVPLVETAAGIERAVEVCAAPGVVRVALGNVDLAGQLGVAHDDHEALAYSRSRLVSASAATGLSAPVDGVTTSVRDVDAIAADVVRARRFGFAGKLCVHPAQVAVVAEGFAPTAAEREWARSVVAAGESVTVVDGHMVDKPVLERARRILAAER</sequence>